<feature type="transmembrane region" description="Helical" evidence="1">
    <location>
        <begin position="21"/>
        <end position="42"/>
    </location>
</feature>
<protein>
    <recommendedName>
        <fullName evidence="2">WxL domain-containing protein</fullName>
    </recommendedName>
</protein>
<comment type="caution">
    <text evidence="3">The sequence shown here is derived from an EMBL/GenBank/DDBJ whole genome shotgun (WGS) entry which is preliminary data.</text>
</comment>
<keyword evidence="1" id="KW-0812">Transmembrane</keyword>
<dbReference type="AlphaFoldDB" id="A0ABC9QV65"/>
<evidence type="ECO:0000313" key="3">
    <source>
        <dbReference type="EMBL" id="EJR30373.1"/>
    </source>
</evidence>
<dbReference type="Pfam" id="PF13731">
    <property type="entry name" value="WxL"/>
    <property type="match status" value="1"/>
</dbReference>
<feature type="domain" description="WxL" evidence="2">
    <location>
        <begin position="463"/>
        <end position="663"/>
    </location>
</feature>
<organism evidence="3 4">
    <name type="scientific">Bacillus mycoides</name>
    <dbReference type="NCBI Taxonomy" id="1405"/>
    <lineage>
        <taxon>Bacteria</taxon>
        <taxon>Bacillati</taxon>
        <taxon>Bacillota</taxon>
        <taxon>Bacilli</taxon>
        <taxon>Bacillales</taxon>
        <taxon>Bacillaceae</taxon>
        <taxon>Bacillus</taxon>
        <taxon>Bacillus cereus group</taxon>
    </lineage>
</organism>
<evidence type="ECO:0000259" key="2">
    <source>
        <dbReference type="Pfam" id="PF13731"/>
    </source>
</evidence>
<evidence type="ECO:0000256" key="1">
    <source>
        <dbReference type="SAM" id="Phobius"/>
    </source>
</evidence>
<dbReference type="InterPro" id="IPR027994">
    <property type="entry name" value="WxL_dom"/>
</dbReference>
<gene>
    <name evidence="3" type="ORF">III_05661</name>
</gene>
<name>A0ABC9QV65_BACMY</name>
<proteinExistence type="predicted"/>
<reference evidence="3 4" key="1">
    <citation type="submission" date="2012-04" db="EMBL/GenBank/DDBJ databases">
        <title>The Genome Sequence of Bacillus cereus VD078.</title>
        <authorList>
            <consortium name="The Broad Institute Genome Sequencing Platform"/>
            <consortium name="The Broad Institute Genome Sequencing Center for Infectious Disease"/>
            <person name="Feldgarden M."/>
            <person name="Van der Auwera G.A."/>
            <person name="Mahillon J."/>
            <person name="Duprez V."/>
            <person name="Timmery S."/>
            <person name="Mattelet C."/>
            <person name="Dierick K."/>
            <person name="Sun M."/>
            <person name="Yu Z."/>
            <person name="Zhu L."/>
            <person name="Hu X."/>
            <person name="Shank E.B."/>
            <person name="Swiecicka I."/>
            <person name="Hansen B.M."/>
            <person name="Andrup L."/>
            <person name="Young S.K."/>
            <person name="Zeng Q."/>
            <person name="Gargeya S."/>
            <person name="Fitzgerald M."/>
            <person name="Haas B."/>
            <person name="Abouelleil A."/>
            <person name="Alvarado L."/>
            <person name="Arachchi H.M."/>
            <person name="Berlin A."/>
            <person name="Chapman S.B."/>
            <person name="Goldberg J."/>
            <person name="Griggs A."/>
            <person name="Gujja S."/>
            <person name="Hansen M."/>
            <person name="Howarth C."/>
            <person name="Imamovic A."/>
            <person name="Larimer J."/>
            <person name="McCowen C."/>
            <person name="Montmayeur A."/>
            <person name="Murphy C."/>
            <person name="Neiman D."/>
            <person name="Pearson M."/>
            <person name="Priest M."/>
            <person name="Roberts A."/>
            <person name="Saif S."/>
            <person name="Shea T."/>
            <person name="Sisk P."/>
            <person name="Sykes S."/>
            <person name="Wortman J."/>
            <person name="Nusbaum C."/>
            <person name="Birren B."/>
        </authorList>
    </citation>
    <scope>NUCLEOTIDE SEQUENCE [LARGE SCALE GENOMIC DNA]</scope>
    <source>
        <strain evidence="3 4">VD078</strain>
    </source>
</reference>
<dbReference type="Proteomes" id="UP000006976">
    <property type="component" value="Unassembled WGS sequence"/>
</dbReference>
<keyword evidence="1" id="KW-1133">Transmembrane helix</keyword>
<accession>A0ABC9QV65</accession>
<keyword evidence="1" id="KW-0472">Membrane</keyword>
<sequence length="663" mass="74049">MQNSKRKRKPLREHKKRKEGTTVKWGKVFTSIMLLSASYLFLDSKDNSILADQVEKQQNGIPTLTASGKENEVKLEWAIDILDQDVLWKIDFNNPKDVNLMNGWGDFFGDGNQILQSEVFYPNGTDTSGYKVFDTKLGGNRVLYPYTVRTDSIAVFKRLNVPNNAYISATFKAKSQGVGKISFYGDGSWETGREFDYYNATVLKDVSAGSKELEISNISLFPEREPGTNIPKDRKHITSDINKDVYQDSPMVDKVIPYQDGSGKGKLILNSPIANPIKQGERLKTRKWAAPIQLPNNRTVTKDDSNKDINGWSTFSMNTQVANNPFYITEQRGVTFYMLAYSEGITYVDELKVGYASEAEVYRGNQQIYKGRLSDYVDKEARDQEAPTTPEGFQIENKELKETKVTFDSAIDEGSTYHYKIRGVGRNGASDFSKEVPATVTSGVKGYEYVVNDKPDISLDKANGVQFTNQTSIQFPTDYAKPQYVHIRTVDKAGNKSATKHVSTTQKGHVDMLTVPKSVEFSPIQLNGEKQYSFGTLGKIMIHDSRNQADGWRLNVTISPFTESNISKQLPKGSLYLKNQVSVTKVKGPETGKPIVQIPNAPIDNGAAHTIIQATKDVAIGEYQIDFGQHAFQLQLDPGTTYVGKNRQATYTSTVTWSLVSGP</sequence>
<dbReference type="EMBL" id="AHEV01000049">
    <property type="protein sequence ID" value="EJR30373.1"/>
    <property type="molecule type" value="Genomic_DNA"/>
</dbReference>
<evidence type="ECO:0000313" key="4">
    <source>
        <dbReference type="Proteomes" id="UP000006976"/>
    </source>
</evidence>